<reference evidence="3" key="1">
    <citation type="journal article" date="2019" name="Int. J. Syst. Evol. Microbiol.">
        <title>The Global Catalogue of Microorganisms (GCM) 10K type strain sequencing project: providing services to taxonomists for standard genome sequencing and annotation.</title>
        <authorList>
            <consortium name="The Broad Institute Genomics Platform"/>
            <consortium name="The Broad Institute Genome Sequencing Center for Infectious Disease"/>
            <person name="Wu L."/>
            <person name="Ma J."/>
        </authorList>
    </citation>
    <scope>NUCLEOTIDE SEQUENCE [LARGE SCALE GENOMIC DNA]</scope>
    <source>
        <strain evidence="3">CECT 8289</strain>
    </source>
</reference>
<proteinExistence type="predicted"/>
<dbReference type="EMBL" id="JBHSCZ010000001">
    <property type="protein sequence ID" value="MFC4262159.1"/>
    <property type="molecule type" value="Genomic_DNA"/>
</dbReference>
<keyword evidence="1" id="KW-0732">Signal</keyword>
<dbReference type="RefSeq" id="WP_379707520.1">
    <property type="nucleotide sequence ID" value="NZ_JBHSCZ010000001.1"/>
</dbReference>
<name>A0ABV8QSY3_9BACT</name>
<dbReference type="Proteomes" id="UP001595907">
    <property type="component" value="Unassembled WGS sequence"/>
</dbReference>
<feature type="chain" id="PRO_5046516871" evidence="1">
    <location>
        <begin position="20"/>
        <end position="226"/>
    </location>
</feature>
<gene>
    <name evidence="2" type="ORF">ACFOWM_04690</name>
</gene>
<evidence type="ECO:0000256" key="1">
    <source>
        <dbReference type="SAM" id="SignalP"/>
    </source>
</evidence>
<comment type="caution">
    <text evidence="2">The sequence shown here is derived from an EMBL/GenBank/DDBJ whole genome shotgun (WGS) entry which is preliminary data.</text>
</comment>
<evidence type="ECO:0000313" key="3">
    <source>
        <dbReference type="Proteomes" id="UP001595907"/>
    </source>
</evidence>
<sequence>MKRFAFVSFLVLMVANVVAQRINRVYLKSTGETEKLAVLTDDGATINMSLDGNIIDYGTEYFSERVANYSRLEKYNGRVDFFTQYDNAAFAGKLKYLGRTAITYYSSFDVEILRGKIKSIGSLQFTYYQPFEDELAKGKIKSIGSNQLSYYSTFDNVALKGKLKAVGITNINYYTSFDDKAFQGKVKAIGPNNFTYYASFDRQFAGGMKTGNNQLNVNGIGFYLVP</sequence>
<accession>A0ABV8QSY3</accession>
<evidence type="ECO:0000313" key="2">
    <source>
        <dbReference type="EMBL" id="MFC4262159.1"/>
    </source>
</evidence>
<protein>
    <submittedName>
        <fullName evidence="2">Uncharacterized protein</fullName>
    </submittedName>
</protein>
<organism evidence="2 3">
    <name type="scientific">Ferruginibacter yonginensis</name>
    <dbReference type="NCBI Taxonomy" id="1310416"/>
    <lineage>
        <taxon>Bacteria</taxon>
        <taxon>Pseudomonadati</taxon>
        <taxon>Bacteroidota</taxon>
        <taxon>Chitinophagia</taxon>
        <taxon>Chitinophagales</taxon>
        <taxon>Chitinophagaceae</taxon>
        <taxon>Ferruginibacter</taxon>
    </lineage>
</organism>
<feature type="signal peptide" evidence="1">
    <location>
        <begin position="1"/>
        <end position="19"/>
    </location>
</feature>
<keyword evidence="3" id="KW-1185">Reference proteome</keyword>